<evidence type="ECO:0000313" key="1">
    <source>
        <dbReference type="EMBL" id="KAJ8627056.1"/>
    </source>
</evidence>
<name>A0ACC2L0K8_PERAE</name>
<dbReference type="Proteomes" id="UP001234297">
    <property type="component" value="Chromosome 6"/>
</dbReference>
<reference evidence="1 2" key="1">
    <citation type="journal article" date="2022" name="Hortic Res">
        <title>A haplotype resolved chromosomal level avocado genome allows analysis of novel avocado genes.</title>
        <authorList>
            <person name="Nath O."/>
            <person name="Fletcher S.J."/>
            <person name="Hayward A."/>
            <person name="Shaw L.M."/>
            <person name="Masouleh A.K."/>
            <person name="Furtado A."/>
            <person name="Henry R.J."/>
            <person name="Mitter N."/>
        </authorList>
    </citation>
    <scope>NUCLEOTIDE SEQUENCE [LARGE SCALE GENOMIC DNA]</scope>
    <source>
        <strain evidence="2">cv. Hass</strain>
    </source>
</reference>
<comment type="caution">
    <text evidence="1">The sequence shown here is derived from an EMBL/GenBank/DDBJ whole genome shotgun (WGS) entry which is preliminary data.</text>
</comment>
<evidence type="ECO:0000313" key="2">
    <source>
        <dbReference type="Proteomes" id="UP001234297"/>
    </source>
</evidence>
<accession>A0ACC2L0K8</accession>
<sequence>MEELISSTSSSPTSLFPICNETLSSLQQSLQLLVQSRPEWWVYAIFWQASRDPSGSLLLSWADGHFRGSKHMDKFKKNPLHRTGFENTGRKKALKGFQALVGDGIGMDMDSSADGDVTDAEWFYVVSLTRTFAVGDGIPGRALGSGSSVWLAGGRELQVYDCERSREANMHGIETLVCIPTSNGVLELGSSDLIQENWSLIQQAKAMLGMGSGLNPVSKPVQPIPTRNLSFADMGLAVGVLGEKAAELKKEGVPTGTAHSSSVESEHSDSEEGGACAAEEVRRPKKRGRKPGNGRDIPLNHVEAERQRREKLNLRFYALRAVVPNVSRMDKASLLADAVTYINELKQKVEELNSDARRESKRVKREEIESVARESDRAKSSNRSLVGELGSGVAELEVKLIGSDAMIRVQSRNSNHPAARTMAALRELELKVHHASVSSVNEVMLQDIVVRIPDGMQLQDEESLRSALLRKMEMMQ</sequence>
<proteinExistence type="predicted"/>
<protein>
    <submittedName>
        <fullName evidence="1">Uncharacterized protein</fullName>
    </submittedName>
</protein>
<organism evidence="1 2">
    <name type="scientific">Persea americana</name>
    <name type="common">Avocado</name>
    <dbReference type="NCBI Taxonomy" id="3435"/>
    <lineage>
        <taxon>Eukaryota</taxon>
        <taxon>Viridiplantae</taxon>
        <taxon>Streptophyta</taxon>
        <taxon>Embryophyta</taxon>
        <taxon>Tracheophyta</taxon>
        <taxon>Spermatophyta</taxon>
        <taxon>Magnoliopsida</taxon>
        <taxon>Magnoliidae</taxon>
        <taxon>Laurales</taxon>
        <taxon>Lauraceae</taxon>
        <taxon>Persea</taxon>
    </lineage>
</organism>
<gene>
    <name evidence="1" type="ORF">MRB53_020363</name>
</gene>
<keyword evidence="2" id="KW-1185">Reference proteome</keyword>
<dbReference type="EMBL" id="CM056814">
    <property type="protein sequence ID" value="KAJ8627056.1"/>
    <property type="molecule type" value="Genomic_DNA"/>
</dbReference>